<organism evidence="1">
    <name type="scientific">marine sediment metagenome</name>
    <dbReference type="NCBI Taxonomy" id="412755"/>
    <lineage>
        <taxon>unclassified sequences</taxon>
        <taxon>metagenomes</taxon>
        <taxon>ecological metagenomes</taxon>
    </lineage>
</organism>
<comment type="caution">
    <text evidence="1">The sequence shown here is derived from an EMBL/GenBank/DDBJ whole genome shotgun (WGS) entry which is preliminary data.</text>
</comment>
<reference evidence="1" key="1">
    <citation type="journal article" date="2015" name="Nature">
        <title>Complex archaea that bridge the gap between prokaryotes and eukaryotes.</title>
        <authorList>
            <person name="Spang A."/>
            <person name="Saw J.H."/>
            <person name="Jorgensen S.L."/>
            <person name="Zaremba-Niedzwiedzka K."/>
            <person name="Martijn J."/>
            <person name="Lind A.E."/>
            <person name="van Eijk R."/>
            <person name="Schleper C."/>
            <person name="Guy L."/>
            <person name="Ettema T.J."/>
        </authorList>
    </citation>
    <scope>NUCLEOTIDE SEQUENCE</scope>
</reference>
<evidence type="ECO:0000313" key="1">
    <source>
        <dbReference type="EMBL" id="KKM84669.1"/>
    </source>
</evidence>
<dbReference type="AlphaFoldDB" id="A0A0F9KR13"/>
<proteinExistence type="predicted"/>
<name>A0A0F9KR13_9ZZZZ</name>
<dbReference type="EMBL" id="LAZR01007529">
    <property type="protein sequence ID" value="KKM84669.1"/>
    <property type="molecule type" value="Genomic_DNA"/>
</dbReference>
<protein>
    <submittedName>
        <fullName evidence="1">Uncharacterized protein</fullName>
    </submittedName>
</protein>
<sequence length="45" mass="4956">MADKWWHTVTIRRAATISDDAGKRGSVTELVIVGYPEDKQVALAV</sequence>
<accession>A0A0F9KR13</accession>
<gene>
    <name evidence="1" type="ORF">LCGC14_1296770</name>
</gene>